<keyword evidence="3" id="KW-1185">Reference proteome</keyword>
<reference evidence="3" key="1">
    <citation type="submission" date="2016-11" db="EMBL/GenBank/DDBJ databases">
        <authorList>
            <person name="Varghese N."/>
            <person name="Submissions S."/>
        </authorList>
    </citation>
    <scope>NUCLEOTIDE SEQUENCE [LARGE SCALE GENOMIC DNA]</scope>
    <source>
        <strain evidence="3">DSM 17456</strain>
    </source>
</reference>
<dbReference type="InterPro" id="IPR036514">
    <property type="entry name" value="SGNH_hydro_sf"/>
</dbReference>
<feature type="transmembrane region" description="Helical" evidence="1">
    <location>
        <begin position="18"/>
        <end position="40"/>
    </location>
</feature>
<accession>A0A1N6J6I1</accession>
<dbReference type="RefSeq" id="WP_074217919.1">
    <property type="nucleotide sequence ID" value="NZ_FSRG01000008.1"/>
</dbReference>
<keyword evidence="1" id="KW-0812">Transmembrane</keyword>
<evidence type="ECO:0000313" key="3">
    <source>
        <dbReference type="Proteomes" id="UP000184694"/>
    </source>
</evidence>
<dbReference type="GO" id="GO:0016788">
    <property type="term" value="F:hydrolase activity, acting on ester bonds"/>
    <property type="evidence" value="ECO:0007669"/>
    <property type="project" value="UniProtKB-ARBA"/>
</dbReference>
<evidence type="ECO:0000313" key="2">
    <source>
        <dbReference type="EMBL" id="SIO39706.1"/>
    </source>
</evidence>
<dbReference type="EMBL" id="FSRG01000008">
    <property type="protein sequence ID" value="SIO39706.1"/>
    <property type="molecule type" value="Genomic_DNA"/>
</dbReference>
<name>A0A1N6J6I1_9BACT</name>
<protein>
    <submittedName>
        <fullName evidence="2">Uncharacterized protein</fullName>
    </submittedName>
</protein>
<gene>
    <name evidence="2" type="ORF">SAMN02745161_3187</name>
</gene>
<proteinExistence type="predicted"/>
<dbReference type="Proteomes" id="UP000184694">
    <property type="component" value="Unassembled WGS sequence"/>
</dbReference>
<keyword evidence="1" id="KW-0472">Membrane</keyword>
<dbReference type="Gene3D" id="3.40.50.1110">
    <property type="entry name" value="SGNH hydrolase"/>
    <property type="match status" value="1"/>
</dbReference>
<evidence type="ECO:0000256" key="1">
    <source>
        <dbReference type="SAM" id="Phobius"/>
    </source>
</evidence>
<dbReference type="OrthoDB" id="2032068at2"/>
<dbReference type="STRING" id="1121457.SAMN02745161_3187"/>
<organism evidence="2 3">
    <name type="scientific">Halodesulfovibrio marinisediminis DSM 17456</name>
    <dbReference type="NCBI Taxonomy" id="1121457"/>
    <lineage>
        <taxon>Bacteria</taxon>
        <taxon>Pseudomonadati</taxon>
        <taxon>Thermodesulfobacteriota</taxon>
        <taxon>Desulfovibrionia</taxon>
        <taxon>Desulfovibrionales</taxon>
        <taxon>Desulfovibrionaceae</taxon>
        <taxon>Halodesulfovibrio</taxon>
    </lineage>
</organism>
<dbReference type="AlphaFoldDB" id="A0A1N6J6I1"/>
<sequence length="361" mass="42013">MASNLSISNFKFPSTLKYFFIVATTFMFLNCGLFFVAPYFDSNYILMNSVTDSSWKKGGEYLFLGDSRSHQGLIPSVFEDTLAANGIKSTAVNLARPGMQIPFAYYFSQRVFDEADIQPKNIVVNFSFYLLGGKQWMKDIYFSYYRPSLKEVVLALSMKLCSFNKATKWYVKTRLGAWMFRKSANSMLNNYFLNYKAFEKEAASVKKMRVEASFDYAKGYVSRGDSHITAADLKPHAYSKGYARKSSVFFKYLKKMLQETSARNINVYIYRFPWPKMRNDDEGFHEILDHYWGVLKRETQGSKHVYFLDEKYFWPNENFVDPLHVNQIGAERLTTLLAKKIAKHKAEETARYKKMNFAQVN</sequence>
<keyword evidence="1" id="KW-1133">Transmembrane helix</keyword>
<dbReference type="SUPFAM" id="SSF52266">
    <property type="entry name" value="SGNH hydrolase"/>
    <property type="match status" value="1"/>
</dbReference>